<dbReference type="SUPFAM" id="SSF53822">
    <property type="entry name" value="Periplasmic binding protein-like I"/>
    <property type="match status" value="1"/>
</dbReference>
<dbReference type="PANTHER" id="PTHR30146:SF109">
    <property type="entry name" value="HTH-TYPE TRANSCRIPTIONAL REGULATOR GALS"/>
    <property type="match status" value="1"/>
</dbReference>
<evidence type="ECO:0000256" key="1">
    <source>
        <dbReference type="ARBA" id="ARBA00023015"/>
    </source>
</evidence>
<keyword evidence="3" id="KW-0804">Transcription</keyword>
<comment type="caution">
    <text evidence="5">The sequence shown here is derived from an EMBL/GenBank/DDBJ whole genome shotgun (WGS) entry which is preliminary data.</text>
</comment>
<dbReference type="EMBL" id="BBNQ01000007">
    <property type="protein sequence ID" value="GAL62735.1"/>
    <property type="molecule type" value="Genomic_DNA"/>
</dbReference>
<keyword evidence="8" id="KW-1185">Reference proteome</keyword>
<gene>
    <name evidence="6" type="ORF">DFQ06_1188</name>
    <name evidence="5" type="ORF">JCM19300_396</name>
</gene>
<dbReference type="Proteomes" id="UP000029644">
    <property type="component" value="Unassembled WGS sequence"/>
</dbReference>
<evidence type="ECO:0000313" key="8">
    <source>
        <dbReference type="Proteomes" id="UP000294824"/>
    </source>
</evidence>
<dbReference type="RefSeq" id="WP_042504606.1">
    <property type="nucleotide sequence ID" value="NZ_BBNQ01000007.1"/>
</dbReference>
<dbReference type="Pfam" id="PF13377">
    <property type="entry name" value="Peripla_BP_3"/>
    <property type="match status" value="1"/>
</dbReference>
<keyword evidence="1" id="KW-0805">Transcription regulation</keyword>
<dbReference type="InterPro" id="IPR010982">
    <property type="entry name" value="Lambda_DNA-bd_dom_sf"/>
</dbReference>
<dbReference type="GO" id="GO:0000976">
    <property type="term" value="F:transcription cis-regulatory region binding"/>
    <property type="evidence" value="ECO:0007669"/>
    <property type="project" value="TreeGrafter"/>
</dbReference>
<evidence type="ECO:0000256" key="3">
    <source>
        <dbReference type="ARBA" id="ARBA00023163"/>
    </source>
</evidence>
<keyword evidence="2" id="KW-0238">DNA-binding</keyword>
<evidence type="ECO:0000313" key="5">
    <source>
        <dbReference type="EMBL" id="GAL62735.1"/>
    </source>
</evidence>
<dbReference type="Gene3D" id="3.40.50.2300">
    <property type="match status" value="2"/>
</dbReference>
<reference evidence="6 8" key="2">
    <citation type="submission" date="2019-03" db="EMBL/GenBank/DDBJ databases">
        <title>Genomic Encyclopedia of Type Strains, Phase III (KMG-III): the genomes of soil and plant-associated and newly described type strains.</title>
        <authorList>
            <person name="Whitman W."/>
        </authorList>
    </citation>
    <scope>NUCLEOTIDE SEQUENCE [LARGE SCALE GENOMIC DNA]</scope>
    <source>
        <strain evidence="6 8">CECT 8301</strain>
    </source>
</reference>
<dbReference type="CDD" id="cd06267">
    <property type="entry name" value="PBP1_LacI_sugar_binding-like"/>
    <property type="match status" value="1"/>
</dbReference>
<dbReference type="PANTHER" id="PTHR30146">
    <property type="entry name" value="LACI-RELATED TRANSCRIPTIONAL REPRESSOR"/>
    <property type="match status" value="1"/>
</dbReference>
<dbReference type="GO" id="GO:0003700">
    <property type="term" value="F:DNA-binding transcription factor activity"/>
    <property type="evidence" value="ECO:0007669"/>
    <property type="project" value="TreeGrafter"/>
</dbReference>
<evidence type="ECO:0000259" key="4">
    <source>
        <dbReference type="PROSITE" id="PS50932"/>
    </source>
</evidence>
<dbReference type="CDD" id="cd01392">
    <property type="entry name" value="HTH_LacI"/>
    <property type="match status" value="1"/>
</dbReference>
<dbReference type="OrthoDB" id="9768806at2"/>
<dbReference type="InterPro" id="IPR046335">
    <property type="entry name" value="LacI/GalR-like_sensor"/>
</dbReference>
<dbReference type="InterPro" id="IPR028082">
    <property type="entry name" value="Peripla_BP_I"/>
</dbReference>
<proteinExistence type="predicted"/>
<organism evidence="5 7">
    <name type="scientific">Algibacter lectus</name>
    <dbReference type="NCBI Taxonomy" id="221126"/>
    <lineage>
        <taxon>Bacteria</taxon>
        <taxon>Pseudomonadati</taxon>
        <taxon>Bacteroidota</taxon>
        <taxon>Flavobacteriia</taxon>
        <taxon>Flavobacteriales</taxon>
        <taxon>Flavobacteriaceae</taxon>
        <taxon>Algibacter</taxon>
    </lineage>
</organism>
<dbReference type="Gene3D" id="1.10.260.40">
    <property type="entry name" value="lambda repressor-like DNA-binding domains"/>
    <property type="match status" value="1"/>
</dbReference>
<dbReference type="Proteomes" id="UP000294824">
    <property type="component" value="Unassembled WGS sequence"/>
</dbReference>
<dbReference type="PROSITE" id="PS50932">
    <property type="entry name" value="HTH_LACI_2"/>
    <property type="match status" value="1"/>
</dbReference>
<accession>A0A4V3HH92</accession>
<dbReference type="SUPFAM" id="SSF47413">
    <property type="entry name" value="lambda repressor-like DNA-binding domains"/>
    <property type="match status" value="1"/>
</dbReference>
<sequence>MDYVTIKDVAKRLNLAVSTISRAFNDKYDIKKETKELILKTATEMGYHPNPMAKKLTQKRSFNIGIVVPEFINGFFPEVIIGAQEILFEKGYQVLITQSNESYESEIKNVKTLVDNMVDGLIISLSSESKNTDYYQTLIDKGFPIVFFNRVNSKLKSSKILFNDYKWALFATEHLITQGYKNIVHLEGLESLTLSKERKRGFIDAHKKYKIELTSNHFIKSGFTIESGKATAELMIKNNQIPNAIFASCDPPAIGAMMVFKENGYKIPTDIAFVGFTESKLAGLINPPLTSVMQPTHDIGVEAAKMLLDQIENPHAYLPQTIILNGTLNIRESSVKII</sequence>
<evidence type="ECO:0000313" key="7">
    <source>
        <dbReference type="Proteomes" id="UP000029644"/>
    </source>
</evidence>
<protein>
    <submittedName>
        <fullName evidence="5">LacI family transcriptional regulator</fullName>
    </submittedName>
</protein>
<name>A0A090VD58_9FLAO</name>
<evidence type="ECO:0000313" key="6">
    <source>
        <dbReference type="EMBL" id="TDY64281.1"/>
    </source>
</evidence>
<accession>A0A090VD58</accession>
<feature type="domain" description="HTH lacI-type" evidence="4">
    <location>
        <begin position="4"/>
        <end position="58"/>
    </location>
</feature>
<dbReference type="Pfam" id="PF00356">
    <property type="entry name" value="LacI"/>
    <property type="match status" value="1"/>
</dbReference>
<dbReference type="EMBL" id="SORL01000007">
    <property type="protein sequence ID" value="TDY64281.1"/>
    <property type="molecule type" value="Genomic_DNA"/>
</dbReference>
<reference evidence="5 7" key="1">
    <citation type="journal article" date="2014" name="Genome Announc.">
        <title>Draft Genome Sequences of Marine Flavobacterium Algibacter lectus Strains SS8 and NR4.</title>
        <authorList>
            <person name="Takatani N."/>
            <person name="Nakanishi M."/>
            <person name="Meirelles P."/>
            <person name="Mino S."/>
            <person name="Suda W."/>
            <person name="Oshima K."/>
            <person name="Hattori M."/>
            <person name="Ohkuma M."/>
            <person name="Hosokawa M."/>
            <person name="Miyashita K."/>
            <person name="Thompson F.L."/>
            <person name="Niwa A."/>
            <person name="Sawabe T."/>
            <person name="Sawabe T."/>
        </authorList>
    </citation>
    <scope>NUCLEOTIDE SEQUENCE [LARGE SCALE GENOMIC DNA]</scope>
    <source>
        <strain evidence="5 7">JCM 19300</strain>
    </source>
</reference>
<dbReference type="InterPro" id="IPR000843">
    <property type="entry name" value="HTH_LacI"/>
</dbReference>
<evidence type="ECO:0000256" key="2">
    <source>
        <dbReference type="ARBA" id="ARBA00023125"/>
    </source>
</evidence>
<dbReference type="AlphaFoldDB" id="A0A090VD58"/>
<dbReference type="SMART" id="SM00354">
    <property type="entry name" value="HTH_LACI"/>
    <property type="match status" value="1"/>
</dbReference>